<feature type="compositionally biased region" description="Low complexity" evidence="1">
    <location>
        <begin position="187"/>
        <end position="200"/>
    </location>
</feature>
<feature type="compositionally biased region" description="Polar residues" evidence="1">
    <location>
        <begin position="364"/>
        <end position="378"/>
    </location>
</feature>
<feature type="compositionally biased region" description="Basic and acidic residues" evidence="1">
    <location>
        <begin position="1033"/>
        <end position="1044"/>
    </location>
</feature>
<keyword evidence="4" id="KW-1185">Reference proteome</keyword>
<evidence type="ECO:0000259" key="2">
    <source>
        <dbReference type="Pfam" id="PF25823"/>
    </source>
</evidence>
<feature type="compositionally biased region" description="Polar residues" evidence="1">
    <location>
        <begin position="618"/>
        <end position="631"/>
    </location>
</feature>
<accession>A0AA38RLY0</accession>
<feature type="region of interest" description="Disordered" evidence="1">
    <location>
        <begin position="1282"/>
        <end position="1301"/>
    </location>
</feature>
<protein>
    <submittedName>
        <fullName evidence="3">CENP-A multicopy suppressor protein 2</fullName>
    </submittedName>
</protein>
<feature type="region of interest" description="Disordered" evidence="1">
    <location>
        <begin position="451"/>
        <end position="699"/>
    </location>
</feature>
<feature type="region of interest" description="Disordered" evidence="1">
    <location>
        <begin position="719"/>
        <end position="761"/>
    </location>
</feature>
<evidence type="ECO:0000313" key="4">
    <source>
        <dbReference type="Proteomes" id="UP001174694"/>
    </source>
</evidence>
<feature type="compositionally biased region" description="Polar residues" evidence="1">
    <location>
        <begin position="951"/>
        <end position="961"/>
    </location>
</feature>
<proteinExistence type="predicted"/>
<dbReference type="Pfam" id="PF25823">
    <property type="entry name" value="Ams2-SPT21_N"/>
    <property type="match status" value="1"/>
</dbReference>
<feature type="domain" description="Ams2/SPT21 N-terminal" evidence="2">
    <location>
        <begin position="29"/>
        <end position="166"/>
    </location>
</feature>
<feature type="compositionally biased region" description="Basic and acidic residues" evidence="1">
    <location>
        <begin position="232"/>
        <end position="242"/>
    </location>
</feature>
<dbReference type="InterPro" id="IPR013088">
    <property type="entry name" value="Znf_NHR/GATA"/>
</dbReference>
<feature type="compositionally biased region" description="Low complexity" evidence="1">
    <location>
        <begin position="288"/>
        <end position="313"/>
    </location>
</feature>
<gene>
    <name evidence="3" type="ORF">NKR23_g7956</name>
</gene>
<feature type="compositionally biased region" description="Polar residues" evidence="1">
    <location>
        <begin position="676"/>
        <end position="688"/>
    </location>
</feature>
<dbReference type="GO" id="GO:0008270">
    <property type="term" value="F:zinc ion binding"/>
    <property type="evidence" value="ECO:0007669"/>
    <property type="project" value="InterPro"/>
</dbReference>
<dbReference type="GO" id="GO:0006357">
    <property type="term" value="P:regulation of transcription by RNA polymerase II"/>
    <property type="evidence" value="ECO:0007669"/>
    <property type="project" value="TreeGrafter"/>
</dbReference>
<dbReference type="PANTHER" id="PTHR39147:SF1">
    <property type="entry name" value="PROTEIN SPT21"/>
    <property type="match status" value="1"/>
</dbReference>
<dbReference type="InterPro" id="IPR057725">
    <property type="entry name" value="Ams2-SPT21_N"/>
</dbReference>
<feature type="compositionally biased region" description="Low complexity" evidence="1">
    <location>
        <begin position="1"/>
        <end position="13"/>
    </location>
</feature>
<feature type="region of interest" description="Disordered" evidence="1">
    <location>
        <begin position="1125"/>
        <end position="1152"/>
    </location>
</feature>
<feature type="region of interest" description="Disordered" evidence="1">
    <location>
        <begin position="171"/>
        <end position="200"/>
    </location>
</feature>
<comment type="caution">
    <text evidence="3">The sequence shown here is derived from an EMBL/GenBank/DDBJ whole genome shotgun (WGS) entry which is preliminary data.</text>
</comment>
<feature type="region of interest" description="Disordered" evidence="1">
    <location>
        <begin position="1033"/>
        <end position="1101"/>
    </location>
</feature>
<feature type="compositionally biased region" description="Pro residues" evidence="1">
    <location>
        <begin position="497"/>
        <end position="507"/>
    </location>
</feature>
<feature type="region of interest" description="Disordered" evidence="1">
    <location>
        <begin position="212"/>
        <end position="436"/>
    </location>
</feature>
<feature type="compositionally biased region" description="Polar residues" evidence="1">
    <location>
        <begin position="212"/>
        <end position="222"/>
    </location>
</feature>
<feature type="compositionally biased region" description="Polar residues" evidence="1">
    <location>
        <begin position="1125"/>
        <end position="1134"/>
    </location>
</feature>
<feature type="compositionally biased region" description="Low complexity" evidence="1">
    <location>
        <begin position="1135"/>
        <end position="1145"/>
    </location>
</feature>
<evidence type="ECO:0000313" key="3">
    <source>
        <dbReference type="EMBL" id="KAJ9139479.1"/>
    </source>
</evidence>
<dbReference type="InterPro" id="IPR042403">
    <property type="entry name" value="Spt21/Ams2"/>
</dbReference>
<dbReference type="Proteomes" id="UP001174694">
    <property type="component" value="Unassembled WGS sequence"/>
</dbReference>
<feature type="region of interest" description="Disordered" evidence="1">
    <location>
        <begin position="872"/>
        <end position="1017"/>
    </location>
</feature>
<feature type="compositionally biased region" description="Low complexity" evidence="1">
    <location>
        <begin position="719"/>
        <end position="739"/>
    </location>
</feature>
<dbReference type="GO" id="GO:0000183">
    <property type="term" value="P:rDNA heterochromatin formation"/>
    <property type="evidence" value="ECO:0007669"/>
    <property type="project" value="TreeGrafter"/>
</dbReference>
<dbReference type="Gene3D" id="3.30.50.10">
    <property type="entry name" value="Erythroid Transcription Factor GATA-1, subunit A"/>
    <property type="match status" value="1"/>
</dbReference>
<feature type="compositionally biased region" description="Low complexity" evidence="1">
    <location>
        <begin position="652"/>
        <end position="663"/>
    </location>
</feature>
<reference evidence="3" key="1">
    <citation type="submission" date="2022-07" db="EMBL/GenBank/DDBJ databases">
        <title>Fungi with potential for degradation of polypropylene.</title>
        <authorList>
            <person name="Gostincar C."/>
        </authorList>
    </citation>
    <scope>NUCLEOTIDE SEQUENCE</scope>
    <source>
        <strain evidence="3">EXF-13308</strain>
    </source>
</reference>
<feature type="compositionally biased region" description="Polar residues" evidence="1">
    <location>
        <begin position="970"/>
        <end position="986"/>
    </location>
</feature>
<dbReference type="SUPFAM" id="SSF57716">
    <property type="entry name" value="Glucocorticoid receptor-like (DNA-binding domain)"/>
    <property type="match status" value="1"/>
</dbReference>
<evidence type="ECO:0000256" key="1">
    <source>
        <dbReference type="SAM" id="MobiDB-lite"/>
    </source>
</evidence>
<feature type="compositionally biased region" description="Polar residues" evidence="1">
    <location>
        <begin position="451"/>
        <end position="464"/>
    </location>
</feature>
<organism evidence="3 4">
    <name type="scientific">Pleurostoma richardsiae</name>
    <dbReference type="NCBI Taxonomy" id="41990"/>
    <lineage>
        <taxon>Eukaryota</taxon>
        <taxon>Fungi</taxon>
        <taxon>Dikarya</taxon>
        <taxon>Ascomycota</taxon>
        <taxon>Pezizomycotina</taxon>
        <taxon>Sordariomycetes</taxon>
        <taxon>Sordariomycetidae</taxon>
        <taxon>Calosphaeriales</taxon>
        <taxon>Pleurostomataceae</taxon>
        <taxon>Pleurostoma</taxon>
    </lineage>
</organism>
<feature type="region of interest" description="Disordered" evidence="1">
    <location>
        <begin position="1"/>
        <end position="23"/>
    </location>
</feature>
<sequence>MASPGAPWMGGAPAPAPPANAQDTDELGLQLRPMGVKVHYTFDKDGQVHCLARWPQILQIQTIPIDERNTIGVVDLRLCLKAITQCSPELAGQPNLDYTIYAYDYSEPDTPLVGQGMLSWALDPAAANLDPNARQLVTGRVTKNVLAIFRNGIKETLEVKLKLTAVPKLQRAETSSISADMGHQSIARSASSPSETAATEWSSFMQANPSLGRSANVASVPSPSLAPARPEMTMHSRTESRRQSPAPPRTTSTPRPVLAPAPPSSQGVVPEEQPVAQTPEPAAPGPVAADASKKSAAPSRPSSRASRKAPTGRPRGRPRKKPLPVPDGNTSAMEDATDGDEGPRKKRATTTKADWTDKAPLGATQESLRVAASTSGSLRTMRPVMAGGEGLPAAGHLHDGPRAPTPVPNPMALGPQVNRMAQSSRSRRESLAEFDGGVTYEQFDTSMFMRQTQDARSPTESIAQSPFGYTPGDSPADIASSPPVPRSAQFMHSSPMPSSPILPPMPTQQPDSGFMSGGMDDLFDEEELPQTLPKQVQEELPAQPARAPKGRRQRRVPGGLVFEQVNPGDPELLPKQSIYNPPTKAKPSTKPPLPPQTALNQPGVPQLQRASTEPKLSRSGSFGQAPVSTTAGEPAPQPTLPPLPDRDSDSQTTEPAPAPTTVASEDRKPEAPTPAATGQGQSDGNVASTEVELPSMALPTVPAPRQMARAVSMSAAVPSVPASDPVTLPSLTLPPTSLSEAPCPPSDAGGTTRSNKNFVKKQTIKERLEKAIESGEMPPYCQNCGAIETPTWRKMWTQDHDGLPGFYEFSEKPGHVTAIDVLDRDTNGRPTRYRLVKKALAVTEDKRNWTELLLCNPCGIWLAKFKCHRPPDRWEKDASRLGQPRRKRESKNGNGRSKRARTQSEGPINPTSEAYFTTDPLGPGDDESMQKPLDGLDSVRQPQGSVEPPSQGFSQMTQPSGNPAHAPGNPSKSRPGSTHSRGSGTADSPIALDDDQLGTTRRLLFPSPRKDGVPKILGELEVNVVKTAVDFAEPKAMLEKENTEKLPPVLATPGRPQAEDDDMEDLFGTPPPRPCTPPNDQSAGSGPFKTPTRPTPSHRPITRSISKSIRSVRVIPASPSQGLLQLQKTPTKTPRASGTQSTASTSRRRTPRHQHLHAHFALEEHSLNTANFDSPFTATLNQLLSEANEFTAGSPAHGLADLDLSSLPNIDSDGVHAHLASTGALNFGNFLSTDMVMPSSPPMLGGGHGGRDADVHVSFDSVLTAYEGYEGPGDNFWETFHDMPAGDDETEQQPQLAAEAN</sequence>
<dbReference type="GO" id="GO:0030466">
    <property type="term" value="P:silent mating-type cassette heterochromatin formation"/>
    <property type="evidence" value="ECO:0007669"/>
    <property type="project" value="TreeGrafter"/>
</dbReference>
<dbReference type="EMBL" id="JANBVO010000026">
    <property type="protein sequence ID" value="KAJ9139479.1"/>
    <property type="molecule type" value="Genomic_DNA"/>
</dbReference>
<dbReference type="PANTHER" id="PTHR39147">
    <property type="entry name" value="PROTEIN SPT21"/>
    <property type="match status" value="1"/>
</dbReference>
<name>A0AA38RLY0_9PEZI</name>
<feature type="compositionally biased region" description="Polar residues" evidence="1">
    <location>
        <begin position="903"/>
        <end position="915"/>
    </location>
</feature>